<evidence type="ECO:0000256" key="5">
    <source>
        <dbReference type="SAM" id="MobiDB-lite"/>
    </source>
</evidence>
<dbReference type="STRING" id="231916.A0A409YES4"/>
<dbReference type="InterPro" id="IPR007271">
    <property type="entry name" value="Nuc_sug_transpt"/>
</dbReference>
<evidence type="ECO:0000313" key="7">
    <source>
        <dbReference type="EMBL" id="PPR01491.1"/>
    </source>
</evidence>
<comment type="caution">
    <text evidence="7">The sequence shown here is derived from an EMBL/GenBank/DDBJ whole genome shotgun (WGS) entry which is preliminary data.</text>
</comment>
<dbReference type="GO" id="GO:0000139">
    <property type="term" value="C:Golgi membrane"/>
    <property type="evidence" value="ECO:0007669"/>
    <property type="project" value="InterPro"/>
</dbReference>
<feature type="transmembrane region" description="Helical" evidence="6">
    <location>
        <begin position="1047"/>
        <end position="1067"/>
    </location>
</feature>
<feature type="region of interest" description="Disordered" evidence="5">
    <location>
        <begin position="339"/>
        <end position="431"/>
    </location>
</feature>
<dbReference type="PANTHER" id="PTHR10231">
    <property type="entry name" value="NUCLEOTIDE-SUGAR TRANSMEMBRANE TRANSPORTER"/>
    <property type="match status" value="1"/>
</dbReference>
<proteinExistence type="predicted"/>
<dbReference type="NCBIfam" id="TIGR00803">
    <property type="entry name" value="nst"/>
    <property type="match status" value="1"/>
</dbReference>
<dbReference type="InParanoid" id="A0A409YES4"/>
<gene>
    <name evidence="7" type="ORF">CVT26_015114</name>
</gene>
<feature type="transmembrane region" description="Helical" evidence="6">
    <location>
        <begin position="221"/>
        <end position="244"/>
    </location>
</feature>
<feature type="transmembrane region" description="Helical" evidence="6">
    <location>
        <begin position="945"/>
        <end position="965"/>
    </location>
</feature>
<feature type="transmembrane region" description="Helical" evidence="6">
    <location>
        <begin position="1018"/>
        <end position="1040"/>
    </location>
</feature>
<accession>A0A409YES4</accession>
<evidence type="ECO:0000256" key="1">
    <source>
        <dbReference type="ARBA" id="ARBA00004141"/>
    </source>
</evidence>
<keyword evidence="3 6" id="KW-1133">Transmembrane helix</keyword>
<keyword evidence="8" id="KW-1185">Reference proteome</keyword>
<feature type="transmembrane region" description="Helical" evidence="6">
    <location>
        <begin position="1073"/>
        <end position="1090"/>
    </location>
</feature>
<feature type="compositionally biased region" description="Low complexity" evidence="5">
    <location>
        <begin position="388"/>
        <end position="397"/>
    </location>
</feature>
<keyword evidence="2 6" id="KW-0812">Transmembrane</keyword>
<dbReference type="OrthoDB" id="408493at2759"/>
<feature type="transmembrane region" description="Helical" evidence="6">
    <location>
        <begin position="977"/>
        <end position="998"/>
    </location>
</feature>
<feature type="compositionally biased region" description="Polar residues" evidence="5">
    <location>
        <begin position="368"/>
        <end position="387"/>
    </location>
</feature>
<name>A0A409YES4_9AGAR</name>
<dbReference type="Proteomes" id="UP000284706">
    <property type="component" value="Unassembled WGS sequence"/>
</dbReference>
<protein>
    <recommendedName>
        <fullName evidence="9">UDP-galactose transporter</fullName>
    </recommendedName>
</protein>
<organism evidence="7 8">
    <name type="scientific">Gymnopilus dilepis</name>
    <dbReference type="NCBI Taxonomy" id="231916"/>
    <lineage>
        <taxon>Eukaryota</taxon>
        <taxon>Fungi</taxon>
        <taxon>Dikarya</taxon>
        <taxon>Basidiomycota</taxon>
        <taxon>Agaricomycotina</taxon>
        <taxon>Agaricomycetes</taxon>
        <taxon>Agaricomycetidae</taxon>
        <taxon>Agaricales</taxon>
        <taxon>Agaricineae</taxon>
        <taxon>Hymenogastraceae</taxon>
        <taxon>Gymnopilus</taxon>
    </lineage>
</organism>
<evidence type="ECO:0000313" key="8">
    <source>
        <dbReference type="Proteomes" id="UP000284706"/>
    </source>
</evidence>
<dbReference type="EMBL" id="NHYE01000937">
    <property type="protein sequence ID" value="PPR01491.1"/>
    <property type="molecule type" value="Genomic_DNA"/>
</dbReference>
<reference evidence="7 8" key="1">
    <citation type="journal article" date="2018" name="Evol. Lett.">
        <title>Horizontal gene cluster transfer increased hallucinogenic mushroom diversity.</title>
        <authorList>
            <person name="Reynolds H.T."/>
            <person name="Vijayakumar V."/>
            <person name="Gluck-Thaler E."/>
            <person name="Korotkin H.B."/>
            <person name="Matheny P.B."/>
            <person name="Slot J.C."/>
        </authorList>
    </citation>
    <scope>NUCLEOTIDE SEQUENCE [LARGE SCALE GENOMIC DNA]</scope>
    <source>
        <strain evidence="7 8">SRW20</strain>
    </source>
</reference>
<keyword evidence="4 6" id="KW-0472">Membrane</keyword>
<feature type="compositionally biased region" description="Basic residues" evidence="5">
    <location>
        <begin position="404"/>
        <end position="418"/>
    </location>
</feature>
<dbReference type="GO" id="GO:0015165">
    <property type="term" value="F:pyrimidine nucleotide-sugar transmembrane transporter activity"/>
    <property type="evidence" value="ECO:0007669"/>
    <property type="project" value="InterPro"/>
</dbReference>
<feature type="compositionally biased region" description="Pro residues" evidence="5">
    <location>
        <begin position="629"/>
        <end position="638"/>
    </location>
</feature>
<feature type="region of interest" description="Disordered" evidence="5">
    <location>
        <begin position="76"/>
        <end position="106"/>
    </location>
</feature>
<evidence type="ECO:0000256" key="4">
    <source>
        <dbReference type="ARBA" id="ARBA00023136"/>
    </source>
</evidence>
<evidence type="ECO:0008006" key="9">
    <source>
        <dbReference type="Google" id="ProtNLM"/>
    </source>
</evidence>
<feature type="transmembrane region" description="Helical" evidence="6">
    <location>
        <begin position="906"/>
        <end position="925"/>
    </location>
</feature>
<dbReference type="SUPFAM" id="SSF103481">
    <property type="entry name" value="Multidrug resistance efflux transporter EmrE"/>
    <property type="match status" value="1"/>
</dbReference>
<feature type="region of interest" description="Disordered" evidence="5">
    <location>
        <begin position="604"/>
        <end position="638"/>
    </location>
</feature>
<evidence type="ECO:0000256" key="3">
    <source>
        <dbReference type="ARBA" id="ARBA00022989"/>
    </source>
</evidence>
<dbReference type="Pfam" id="PF04142">
    <property type="entry name" value="Nuc_sug_transp"/>
    <property type="match status" value="1"/>
</dbReference>
<comment type="subcellular location">
    <subcellularLocation>
        <location evidence="1">Membrane</location>
        <topology evidence="1">Multi-pass membrane protein</topology>
    </subcellularLocation>
</comment>
<sequence>MSEHIVLPAVSPRRRAKHTVRRTHTPNLQRRTGRGRSRTRLKPSHKSRLNRRAAKSKGKISRNNAKAIEGPVFRVSNQDNTKSKNSALKFPAVPDSHGSALPPSRTSTIRPLNDELTQIPNPTPAAGLSLANTVGVGSPLIGSVHTDTGSGAHAASTTPFTPVAKAVAKTTSFSPLPPLLSLLPTSTILSAEFTREALPTTTALPTPGSTPSPDSSKSHQVTAAIVVLLSVGSALFLLGVCIVVKMCARRRRQPRPTPSLPVLKDIEADNDFFETKESPMFGGEARLSSTAGNNGPIWAWVQYPQTKSAAETPVQDYNATVYPGDPHYATQRYHFATQTPTSAPQATEYPPGLQTLHNVPPATAAPNKRSSGVQTMPTSNSTMHEPTSSSDRSGSASTPEYHAPPKRPKSKSANRRSRLPPGEETRYRDSSASFVGLAYDTDVVSPGPTEYIQPMETPVIENPFEGRARVRSGYYAAGAYPRISTLPSASYSIATATRINVAQRNSFGKDKYSTVHQSNSKRLRDTQALTYALGLASPKTDYGAPSPQPTLYPDDSMSVADIKHGKKRNLEAIPDVPVIKPIHQATTGADTLMSMNFGVSHMSLTGIAPEGTSDAREAEPDRHTSSKPPRVPSPPPLPSLAQMALAQHNADAYASYRSPTYSLYGLYEDGFKSDRDRVKLPSDDAPPSHGCWLRTKRRLVCHSHLPLPLMSSAHLPVHLSPSLKAKDDERGDDPELALPAPPPLPSLWGIPLKYLSLVTLAVQNSALTIIMHYSRVSTPPSRTYSAATAVLMNEILKGAISLVIAFMRIDSSLVAYENAQAPYVPPRPFTDRFLIRLRRLSREVFSPDCWKLSIPAILYVIQNNLQYVAASNLEAATFQVTYQMKILTTAAFSVLLLRKKLSPSQWLSLLFLAIGVGIVQIQAGIDKATTEGATHSTEGLSMNPWKGFLAVVAACFTSGLAGVYFEMVLKNSQADLWVRNIQLSLFSLLPALGPVVLAQHVNAAQSGGSFVSSLFENFGAWAWATVFVQVFGGLITALVIKYSDNILKGFATSLSIVMSFLASVALFDFKMTITFILGSTVVLIATWLYNQHPARVNSMINRESWSWLKNEKPRESVALRPPFHQQTSLSSVSSSTSLSSMVSMVGSTTLGEAETKNFTR</sequence>
<feature type="compositionally biased region" description="Basic and acidic residues" evidence="5">
    <location>
        <begin position="613"/>
        <end position="624"/>
    </location>
</feature>
<feature type="compositionally biased region" description="Basic residues" evidence="5">
    <location>
        <begin position="12"/>
        <end position="24"/>
    </location>
</feature>
<dbReference type="AlphaFoldDB" id="A0A409YES4"/>
<evidence type="ECO:0000256" key="2">
    <source>
        <dbReference type="ARBA" id="ARBA00022692"/>
    </source>
</evidence>
<evidence type="ECO:0000256" key="6">
    <source>
        <dbReference type="SAM" id="Phobius"/>
    </source>
</evidence>
<dbReference type="InterPro" id="IPR037185">
    <property type="entry name" value="EmrE-like"/>
</dbReference>
<feature type="compositionally biased region" description="Basic residues" evidence="5">
    <location>
        <begin position="31"/>
        <end position="60"/>
    </location>
</feature>
<feature type="compositionally biased region" description="Polar residues" evidence="5">
    <location>
        <begin position="76"/>
        <end position="86"/>
    </location>
</feature>
<feature type="region of interest" description="Disordered" evidence="5">
    <location>
        <begin position="1"/>
        <end position="60"/>
    </location>
</feature>